<evidence type="ECO:0000256" key="10">
    <source>
        <dbReference type="SAM" id="Phobius"/>
    </source>
</evidence>
<dbReference type="InterPro" id="IPR023229">
    <property type="entry name" value="T2SS_M_periplasmic_sf"/>
</dbReference>
<comment type="similarity">
    <text evidence="2">Belongs to the GSP M family.</text>
</comment>
<evidence type="ECO:0000256" key="1">
    <source>
        <dbReference type="ARBA" id="ARBA00004377"/>
    </source>
</evidence>
<evidence type="ECO:0000313" key="11">
    <source>
        <dbReference type="EMBL" id="MFH8132617.1"/>
    </source>
</evidence>
<evidence type="ECO:0000256" key="9">
    <source>
        <dbReference type="ARBA" id="ARBA00023136"/>
    </source>
</evidence>
<evidence type="ECO:0000256" key="4">
    <source>
        <dbReference type="ARBA" id="ARBA00022475"/>
    </source>
</evidence>
<evidence type="ECO:0000313" key="12">
    <source>
        <dbReference type="Proteomes" id="UP001611251"/>
    </source>
</evidence>
<sequence>MLLNFTAGRANAFCQKITEAYDVKLKCILLAGVLLVSAGALVTLNNMMQARRLRIEHNEKTVQAILSLAKKHALTVKALQVSEPVQAVKERAAKAGINLILMESDKQQARLRMSETTLPRFIAWVDQLNDATGVQLSQVVLLPAENSKHIQVEALLVWGQPS</sequence>
<evidence type="ECO:0000256" key="8">
    <source>
        <dbReference type="ARBA" id="ARBA00022989"/>
    </source>
</evidence>
<keyword evidence="3" id="KW-0813">Transport</keyword>
<keyword evidence="7" id="KW-0653">Protein transport</keyword>
<keyword evidence="5" id="KW-0997">Cell inner membrane</keyword>
<comment type="caution">
    <text evidence="11">The sequence shown here is derived from an EMBL/GenBank/DDBJ whole genome shotgun (WGS) entry which is preliminary data.</text>
</comment>
<evidence type="ECO:0000256" key="3">
    <source>
        <dbReference type="ARBA" id="ARBA00022448"/>
    </source>
</evidence>
<dbReference type="Proteomes" id="UP001611251">
    <property type="component" value="Unassembled WGS sequence"/>
</dbReference>
<proteinExistence type="inferred from homology"/>
<evidence type="ECO:0000256" key="7">
    <source>
        <dbReference type="ARBA" id="ARBA00022927"/>
    </source>
</evidence>
<keyword evidence="4" id="KW-1003">Cell membrane</keyword>
<evidence type="ECO:0000256" key="5">
    <source>
        <dbReference type="ARBA" id="ARBA00022519"/>
    </source>
</evidence>
<reference evidence="11 12" key="1">
    <citation type="submission" date="2024-08" db="EMBL/GenBank/DDBJ databases">
        <title>Pantoea ronii - a newly identified human opportunistic pathogen.</title>
        <authorList>
            <person name="Keidar-Friedman D."/>
            <person name="Sorek N."/>
            <person name="Leshin-Carmel D."/>
            <person name="Tsur A."/>
            <person name="Amsalem M."/>
            <person name="Tolkach D."/>
            <person name="Brosh-Nissimov T."/>
        </authorList>
    </citation>
    <scope>NUCLEOTIDE SEQUENCE [LARGE SCALE GENOMIC DNA]</scope>
    <source>
        <strain evidence="11 12">AA23256</strain>
    </source>
</reference>
<keyword evidence="8 10" id="KW-1133">Transmembrane helix</keyword>
<keyword evidence="9 10" id="KW-0472">Membrane</keyword>
<keyword evidence="6 10" id="KW-0812">Transmembrane</keyword>
<feature type="transmembrane region" description="Helical" evidence="10">
    <location>
        <begin position="28"/>
        <end position="48"/>
    </location>
</feature>
<evidence type="ECO:0000256" key="2">
    <source>
        <dbReference type="ARBA" id="ARBA00010637"/>
    </source>
</evidence>
<dbReference type="Gene3D" id="3.30.1360.100">
    <property type="entry name" value="General secretion pathway protein M, EpsM"/>
    <property type="match status" value="1"/>
</dbReference>
<dbReference type="Pfam" id="PF04612">
    <property type="entry name" value="T2SSM"/>
    <property type="match status" value="1"/>
</dbReference>
<name>A0ABW7PQQ7_9GAMM</name>
<organism evidence="11 12">
    <name type="scientific">Pantoea osteomyelitidis</name>
    <dbReference type="NCBI Taxonomy" id="3230026"/>
    <lineage>
        <taxon>Bacteria</taxon>
        <taxon>Pseudomonadati</taxon>
        <taxon>Pseudomonadota</taxon>
        <taxon>Gammaproteobacteria</taxon>
        <taxon>Enterobacterales</taxon>
        <taxon>Erwiniaceae</taxon>
        <taxon>Pantoea</taxon>
    </lineage>
</organism>
<dbReference type="EMBL" id="JBGFSN010000001">
    <property type="protein sequence ID" value="MFH8132617.1"/>
    <property type="molecule type" value="Genomic_DNA"/>
</dbReference>
<keyword evidence="12" id="KW-1185">Reference proteome</keyword>
<protein>
    <submittedName>
        <fullName evidence="11">Type II secretion system protein GspM</fullName>
    </submittedName>
</protein>
<comment type="subcellular location">
    <subcellularLocation>
        <location evidence="1">Cell inner membrane</location>
        <topology evidence="1">Single-pass membrane protein</topology>
    </subcellularLocation>
</comment>
<gene>
    <name evidence="11" type="primary">gspM</name>
    <name evidence="11" type="ORF">ABU178_00235</name>
</gene>
<dbReference type="SUPFAM" id="SSF103054">
    <property type="entry name" value="General secretion pathway protein M, EpsM"/>
    <property type="match status" value="1"/>
</dbReference>
<dbReference type="RefSeq" id="WP_397210822.1">
    <property type="nucleotide sequence ID" value="NZ_JBGFSN010000001.1"/>
</dbReference>
<evidence type="ECO:0000256" key="6">
    <source>
        <dbReference type="ARBA" id="ARBA00022692"/>
    </source>
</evidence>
<accession>A0ABW7PQQ7</accession>
<dbReference type="InterPro" id="IPR007690">
    <property type="entry name" value="T2SS_GspM"/>
</dbReference>